<dbReference type="PANTHER" id="PTHR34236:SF1">
    <property type="entry name" value="DIMETHYL SULFOXIDE REDUCTASE TRANSCRIPTIONAL ACTIVATOR"/>
    <property type="match status" value="1"/>
</dbReference>
<dbReference type="PANTHER" id="PTHR34236">
    <property type="entry name" value="DIMETHYL SULFOXIDE REDUCTASE TRANSCRIPTIONAL ACTIVATOR"/>
    <property type="match status" value="1"/>
</dbReference>
<dbReference type="EMBL" id="CP012172">
    <property type="protein sequence ID" value="AKV74248.1"/>
    <property type="molecule type" value="Genomic_DNA"/>
</dbReference>
<evidence type="ECO:0000313" key="9">
    <source>
        <dbReference type="Proteomes" id="UP000056255"/>
    </source>
</evidence>
<gene>
    <name evidence="2" type="ORF">HA72_1221</name>
    <name evidence="3" type="ORF">MsedA_1240</name>
    <name evidence="4" type="ORF">MsedB_1242</name>
    <name evidence="5" type="ORF">MsedC_1240</name>
    <name evidence="6" type="ORF">MsedD_1241</name>
    <name evidence="7" type="ORF">MsedE_1244</name>
</gene>
<dbReference type="AlphaFoldDB" id="A0A088E6I5"/>
<dbReference type="PATRIC" id="fig|43687.5.peg.1329"/>
<evidence type="ECO:0000313" key="11">
    <source>
        <dbReference type="Proteomes" id="UP000062398"/>
    </source>
</evidence>
<name>A0A088E6I5_9CREN</name>
<reference evidence="10 11" key="2">
    <citation type="journal article" date="2015" name="Genome Announc.">
        <title>Complete Genome Sequences of Evolved Arsenate-Resistant Metallosphaera sedula Strains.</title>
        <authorList>
            <person name="Ai C."/>
            <person name="McCarthy S."/>
            <person name="Schackwitz W."/>
            <person name="Martin J."/>
            <person name="Lipzen A."/>
            <person name="Blum P."/>
        </authorList>
    </citation>
    <scope>NUCLEOTIDE SEQUENCE [LARGE SCALE GENOMIC DNA]</scope>
    <source>
        <strain evidence="5 11">ARS120-1</strain>
        <strain evidence="6 10">ARS120-2</strain>
        <strain evidence="3 13">ARS50-1</strain>
        <strain evidence="4 12">ARS50-2</strain>
    </source>
</reference>
<evidence type="ECO:0000313" key="6">
    <source>
        <dbReference type="EMBL" id="AKV80984.1"/>
    </source>
</evidence>
<sequence length="215" mass="24885">MYSRYPLKLVTVDLLHEGCWTSFLDNKVQVIAHHSNGRVMRDLVVGKPESFKVIKRLDRSTRINSISNVSYLDDGRVLVDMMLDYRNSVFSLLDASNLFVVEPTIVYGNEIWSFLAYEHQVNEIIRELRGITRVNEVRVQDFDGLELSEEELEVLSTALEMGYFNVPREANLKDVARATGKSVNAVAYSLRNGERKIIRGITELLKRWRYLPKTW</sequence>
<proteinExistence type="predicted"/>
<evidence type="ECO:0000313" key="10">
    <source>
        <dbReference type="Proteomes" id="UP000061362"/>
    </source>
</evidence>
<evidence type="ECO:0000313" key="12">
    <source>
        <dbReference type="Proteomes" id="UP000062475"/>
    </source>
</evidence>
<dbReference type="GeneID" id="91755715"/>
<evidence type="ECO:0000313" key="4">
    <source>
        <dbReference type="EMBL" id="AKV76487.1"/>
    </source>
</evidence>
<dbReference type="EMBL" id="CP008822">
    <property type="protein sequence ID" value="AIM27367.1"/>
    <property type="molecule type" value="Genomic_DNA"/>
</dbReference>
<dbReference type="Proteomes" id="UP000062398">
    <property type="component" value="Chromosome"/>
</dbReference>
<organism evidence="2 8">
    <name type="scientific">Metallosphaera sedula</name>
    <dbReference type="NCBI Taxonomy" id="43687"/>
    <lineage>
        <taxon>Archaea</taxon>
        <taxon>Thermoproteota</taxon>
        <taxon>Thermoprotei</taxon>
        <taxon>Sulfolobales</taxon>
        <taxon>Sulfolobaceae</taxon>
        <taxon>Metallosphaera</taxon>
    </lineage>
</organism>
<evidence type="ECO:0000313" key="2">
    <source>
        <dbReference type="EMBL" id="AIM27367.1"/>
    </source>
</evidence>
<reference evidence="7 9" key="3">
    <citation type="submission" date="2015-07" db="EMBL/GenBank/DDBJ databases">
        <title>Physiological, transcriptional responses and genome re-sequencing of acid resistant extremely thermoacidophilic Metallosphaera sedula SARC-M1.</title>
        <authorList>
            <person name="Ai C."/>
            <person name="McCarthy S."/>
            <person name="Eckrich V."/>
            <person name="Rudrappa D."/>
            <person name="Qiu G."/>
            <person name="Blum P."/>
        </authorList>
    </citation>
    <scope>NUCLEOTIDE SEQUENCE [LARGE SCALE GENOMIC DNA]</scope>
    <source>
        <strain evidence="7 9">SARC-M1</strain>
    </source>
</reference>
<dbReference type="EMBL" id="CP012175">
    <property type="protein sequence ID" value="AKV80984.1"/>
    <property type="molecule type" value="Genomic_DNA"/>
</dbReference>
<dbReference type="Proteomes" id="UP000029084">
    <property type="component" value="Chromosome"/>
</dbReference>
<dbReference type="Pfam" id="PF04967">
    <property type="entry name" value="HTH_10"/>
    <property type="match status" value="1"/>
</dbReference>
<evidence type="ECO:0000313" key="3">
    <source>
        <dbReference type="EMBL" id="AKV74248.1"/>
    </source>
</evidence>
<dbReference type="Proteomes" id="UP000056255">
    <property type="component" value="Chromosome"/>
</dbReference>
<dbReference type="Proteomes" id="UP000062475">
    <property type="component" value="Chromosome"/>
</dbReference>
<evidence type="ECO:0000313" key="5">
    <source>
        <dbReference type="EMBL" id="AKV78739.1"/>
    </source>
</evidence>
<dbReference type="EMBL" id="CP012174">
    <property type="protein sequence ID" value="AKV78739.1"/>
    <property type="molecule type" value="Genomic_DNA"/>
</dbReference>
<dbReference type="EMBL" id="CP012176">
    <property type="protein sequence ID" value="AKV83225.1"/>
    <property type="molecule type" value="Genomic_DNA"/>
</dbReference>
<dbReference type="Proteomes" id="UP000068832">
    <property type="component" value="Chromosome"/>
</dbReference>
<dbReference type="OMA" id="WTSHIEN"/>
<dbReference type="EMBL" id="CP012173">
    <property type="protein sequence ID" value="AKV76487.1"/>
    <property type="molecule type" value="Genomic_DNA"/>
</dbReference>
<dbReference type="InterPro" id="IPR007050">
    <property type="entry name" value="HTH_bacterioopsin"/>
</dbReference>
<reference evidence="2 8" key="1">
    <citation type="journal article" date="2014" name="J. Bacteriol.">
        <title>Role of an Archaeal PitA Transporter in the Copper and Arsenic Resistance of Metallosphaera sedula, an Extreme Thermoacidophile.</title>
        <authorList>
            <person name="McCarthy S."/>
            <person name="Ai C."/>
            <person name="Wheaton G."/>
            <person name="Tevatia R."/>
            <person name="Eckrich V."/>
            <person name="Kelly R."/>
            <person name="Blum P."/>
        </authorList>
    </citation>
    <scope>NUCLEOTIDE SEQUENCE [LARGE SCALE GENOMIC DNA]</scope>
    <source>
        <strain evidence="2 8">CuR1</strain>
    </source>
</reference>
<dbReference type="Proteomes" id="UP000061362">
    <property type="component" value="Chromosome"/>
</dbReference>
<dbReference type="RefSeq" id="WP_012021169.1">
    <property type="nucleotide sequence ID" value="NZ_AP019770.1"/>
</dbReference>
<protein>
    <submittedName>
        <fullName evidence="2">Bacterio-opsin activator, HTH domain protein</fullName>
    </submittedName>
</protein>
<evidence type="ECO:0000313" key="8">
    <source>
        <dbReference type="Proteomes" id="UP000029084"/>
    </source>
</evidence>
<accession>A0A088E6I5</accession>
<feature type="domain" description="HTH bat-type" evidence="1">
    <location>
        <begin position="147"/>
        <end position="199"/>
    </location>
</feature>
<evidence type="ECO:0000313" key="7">
    <source>
        <dbReference type="EMBL" id="AKV83225.1"/>
    </source>
</evidence>
<evidence type="ECO:0000259" key="1">
    <source>
        <dbReference type="Pfam" id="PF04967"/>
    </source>
</evidence>
<dbReference type="OrthoDB" id="27447at2157"/>
<evidence type="ECO:0000313" key="13">
    <source>
        <dbReference type="Proteomes" id="UP000068832"/>
    </source>
</evidence>